<evidence type="ECO:0000313" key="3">
    <source>
        <dbReference type="Proteomes" id="UP000649289"/>
    </source>
</evidence>
<reference evidence="2 3" key="1">
    <citation type="submission" date="2020-09" db="EMBL/GenBank/DDBJ databases">
        <title>novel species in genus Nocardioides.</title>
        <authorList>
            <person name="Zhang G."/>
        </authorList>
    </citation>
    <scope>NUCLEOTIDE SEQUENCE [LARGE SCALE GENOMIC DNA]</scope>
    <source>
        <strain evidence="2 3">19197</strain>
    </source>
</reference>
<dbReference type="InterPro" id="IPR010994">
    <property type="entry name" value="RuvA_2-like"/>
</dbReference>
<feature type="transmembrane region" description="Helical" evidence="1">
    <location>
        <begin position="20"/>
        <end position="40"/>
    </location>
</feature>
<gene>
    <name evidence="2" type="ORF">IEZ25_13785</name>
</gene>
<organism evidence="2 3">
    <name type="scientific">Nocardioides hwasunensis</name>
    <dbReference type="NCBI Taxonomy" id="397258"/>
    <lineage>
        <taxon>Bacteria</taxon>
        <taxon>Bacillati</taxon>
        <taxon>Actinomycetota</taxon>
        <taxon>Actinomycetes</taxon>
        <taxon>Propionibacteriales</taxon>
        <taxon>Nocardioidaceae</taxon>
        <taxon>Nocardioides</taxon>
    </lineage>
</organism>
<comment type="caution">
    <text evidence="2">The sequence shown here is derived from an EMBL/GenBank/DDBJ whole genome shotgun (WGS) entry which is preliminary data.</text>
</comment>
<evidence type="ECO:0000313" key="2">
    <source>
        <dbReference type="EMBL" id="MBD3915690.1"/>
    </source>
</evidence>
<keyword evidence="1" id="KW-0812">Transmembrane</keyword>
<keyword evidence="1" id="KW-0472">Membrane</keyword>
<dbReference type="EMBL" id="JACXYY010000005">
    <property type="protein sequence ID" value="MBD3915690.1"/>
    <property type="molecule type" value="Genomic_DNA"/>
</dbReference>
<evidence type="ECO:0000256" key="1">
    <source>
        <dbReference type="SAM" id="Phobius"/>
    </source>
</evidence>
<protein>
    <submittedName>
        <fullName evidence="2">Helix-hairpin-helix domain-containing protein</fullName>
    </submittedName>
</protein>
<feature type="transmembrane region" description="Helical" evidence="1">
    <location>
        <begin position="77"/>
        <end position="95"/>
    </location>
</feature>
<dbReference type="Gene3D" id="1.10.150.280">
    <property type="entry name" value="AF1531-like domain"/>
    <property type="match status" value="1"/>
</dbReference>
<feature type="transmembrane region" description="Helical" evidence="1">
    <location>
        <begin position="47"/>
        <end position="65"/>
    </location>
</feature>
<proteinExistence type="predicted"/>
<dbReference type="Proteomes" id="UP000649289">
    <property type="component" value="Unassembled WGS sequence"/>
</dbReference>
<dbReference type="SUPFAM" id="SSF47781">
    <property type="entry name" value="RuvA domain 2-like"/>
    <property type="match status" value="1"/>
</dbReference>
<dbReference type="RefSeq" id="WP_191200008.1">
    <property type="nucleotide sequence ID" value="NZ_BAAAPA010000007.1"/>
</dbReference>
<keyword evidence="3" id="KW-1185">Reference proteome</keyword>
<dbReference type="Pfam" id="PF12836">
    <property type="entry name" value="HHH_3"/>
    <property type="match status" value="1"/>
</dbReference>
<name>A0ABR8MLL2_9ACTN</name>
<accession>A0ABR8MLL2</accession>
<sequence length="228" mass="24671">MQPYPPVGPVATRRPPKWLWLLPVLSIGLLAFVPPIAIAAKARTRRTWAWAIGLSAAWLVGFATIGSSESDSATSDLGGFIYFGTWIACVVYALVMGPKVPWPAKGAYVPAGPPPFDPNAAAVAGVHAGRQKRHEARELARRDPMMARDLRIGRPDLPRQYDDGGLVDVNSAPAEVMGQWLGLAPAEAAQVFDARQQLGRFEHAEDLVNLAGLEPSTFDRVSERVIVM</sequence>
<keyword evidence="1" id="KW-1133">Transmembrane helix</keyword>